<dbReference type="Gene3D" id="1.10.287.950">
    <property type="entry name" value="Methyl-accepting chemotaxis protein"/>
    <property type="match status" value="1"/>
</dbReference>
<accession>A0ABY9JPL3</accession>
<proteinExistence type="predicted"/>
<reference evidence="2 3" key="1">
    <citation type="submission" date="2023-06" db="EMBL/GenBank/DDBJ databases">
        <title>Five Gram-positive bacteria isolated from mangrove sediments in Shenzhen, Guangdong, China.</title>
        <authorList>
            <person name="Yu S."/>
            <person name="Zheng W."/>
            <person name="Huang Y."/>
        </authorList>
    </citation>
    <scope>NUCLEOTIDE SEQUENCE [LARGE SCALE GENOMIC DNA]</scope>
    <source>
        <strain evidence="2 3">SaN35-3</strain>
    </source>
</reference>
<evidence type="ECO:0000313" key="2">
    <source>
        <dbReference type="EMBL" id="WLR41350.1"/>
    </source>
</evidence>
<dbReference type="SUPFAM" id="SSF58104">
    <property type="entry name" value="Methyl-accepting chemotaxis protein (MCP) signaling domain"/>
    <property type="match status" value="1"/>
</dbReference>
<name>A0ABY9JPL3_9BACI</name>
<dbReference type="Proteomes" id="UP001197974">
    <property type="component" value="Chromosome"/>
</dbReference>
<evidence type="ECO:0000256" key="1">
    <source>
        <dbReference type="SAM" id="Coils"/>
    </source>
</evidence>
<protein>
    <recommendedName>
        <fullName evidence="4">Methyl-accepting chemotaxis protein</fullName>
    </recommendedName>
</protein>
<gene>
    <name evidence="2" type="ORF">LC087_10535</name>
</gene>
<evidence type="ECO:0000313" key="3">
    <source>
        <dbReference type="Proteomes" id="UP001197974"/>
    </source>
</evidence>
<sequence length="76" mass="8336">MIERTSNELNDIAENGNRMDASIDDIASISQESAAAVEEATAFVQQSNSSMEEIEREAVDLANLSSELNDLINKFE</sequence>
<evidence type="ECO:0008006" key="4">
    <source>
        <dbReference type="Google" id="ProtNLM"/>
    </source>
</evidence>
<keyword evidence="1" id="KW-0175">Coiled coil</keyword>
<keyword evidence="3" id="KW-1185">Reference proteome</keyword>
<dbReference type="EMBL" id="CP129013">
    <property type="protein sequence ID" value="WLR41350.1"/>
    <property type="molecule type" value="Genomic_DNA"/>
</dbReference>
<feature type="coiled-coil region" evidence="1">
    <location>
        <begin position="44"/>
        <end position="74"/>
    </location>
</feature>
<organism evidence="2 3">
    <name type="scientific">Bacillus carboniphilus</name>
    <dbReference type="NCBI Taxonomy" id="86663"/>
    <lineage>
        <taxon>Bacteria</taxon>
        <taxon>Bacillati</taxon>
        <taxon>Bacillota</taxon>
        <taxon>Bacilli</taxon>
        <taxon>Bacillales</taxon>
        <taxon>Bacillaceae</taxon>
        <taxon>Bacillus</taxon>
    </lineage>
</organism>
<dbReference type="RefSeq" id="WP_306019545.1">
    <property type="nucleotide sequence ID" value="NZ_CP129013.1"/>
</dbReference>